<feature type="transmembrane region" description="Helical" evidence="1">
    <location>
        <begin position="189"/>
        <end position="207"/>
    </location>
</feature>
<comment type="caution">
    <text evidence="2">The sequence shown here is derived from an EMBL/GenBank/DDBJ whole genome shotgun (WGS) entry which is preliminary data.</text>
</comment>
<dbReference type="Proteomes" id="UP000526734">
    <property type="component" value="Unassembled WGS sequence"/>
</dbReference>
<dbReference type="RefSeq" id="WP_182894893.1">
    <property type="nucleotide sequence ID" value="NZ_JACGZW010000012.1"/>
</dbReference>
<organism evidence="2 3">
    <name type="scientific">Amycolatopsis dendrobii</name>
    <dbReference type="NCBI Taxonomy" id="2760662"/>
    <lineage>
        <taxon>Bacteria</taxon>
        <taxon>Bacillati</taxon>
        <taxon>Actinomycetota</taxon>
        <taxon>Actinomycetes</taxon>
        <taxon>Pseudonocardiales</taxon>
        <taxon>Pseudonocardiaceae</taxon>
        <taxon>Amycolatopsis</taxon>
    </lineage>
</organism>
<evidence type="ECO:0000313" key="2">
    <source>
        <dbReference type="EMBL" id="MBB1158135.1"/>
    </source>
</evidence>
<evidence type="ECO:0000313" key="3">
    <source>
        <dbReference type="Proteomes" id="UP000526734"/>
    </source>
</evidence>
<dbReference type="EMBL" id="JACGZW010000012">
    <property type="protein sequence ID" value="MBB1158135.1"/>
    <property type="molecule type" value="Genomic_DNA"/>
</dbReference>
<reference evidence="2 3" key="1">
    <citation type="submission" date="2020-08" db="EMBL/GenBank/DDBJ databases">
        <title>Amycolatopsis sp. nov. DR6-1 isolated from Dendrobium heterocarpum.</title>
        <authorList>
            <person name="Tedsree N."/>
            <person name="Kuncharoen N."/>
            <person name="Likhitwitayawuid K."/>
            <person name="Tanasupawat S."/>
        </authorList>
    </citation>
    <scope>NUCLEOTIDE SEQUENCE [LARGE SCALE GENOMIC DNA]</scope>
    <source>
        <strain evidence="2 3">DR6-1</strain>
    </source>
</reference>
<feature type="transmembrane region" description="Helical" evidence="1">
    <location>
        <begin position="147"/>
        <end position="168"/>
    </location>
</feature>
<keyword evidence="3" id="KW-1185">Reference proteome</keyword>
<keyword evidence="1" id="KW-0472">Membrane</keyword>
<feature type="transmembrane region" description="Helical" evidence="1">
    <location>
        <begin position="25"/>
        <end position="50"/>
    </location>
</feature>
<dbReference type="AlphaFoldDB" id="A0A7W3W3I8"/>
<protein>
    <submittedName>
        <fullName evidence="2">Uncharacterized protein</fullName>
    </submittedName>
</protein>
<keyword evidence="1" id="KW-1133">Transmembrane helix</keyword>
<proteinExistence type="predicted"/>
<name>A0A7W3W3I8_9PSEU</name>
<accession>A0A7W3W3I8</accession>
<gene>
    <name evidence="2" type="ORF">H4281_33740</name>
</gene>
<evidence type="ECO:0000256" key="1">
    <source>
        <dbReference type="SAM" id="Phobius"/>
    </source>
</evidence>
<keyword evidence="1" id="KW-0812">Transmembrane</keyword>
<sequence>MIDAIRGFYSVIERFLTISGLPGGLWTVLVAQLVVTRLAITVVHGIFLALKFTGDTVVQKLSLIRTAPDDLILKRLSVLARLHYEASTRRWRWPTVDYGPEHLAQRRQQLFGPRRRHSRRSITGWLVTAVYTLAWSVANAVTDLIRGLVGANVPNMVALVLVMLFGRAGELLQASTQWLVRASGPTPQAWIGFVLALLGVVSVVLSVSRAIDIRGVGEYGKQATAQAYSLLSQLLPIADDLAHHARELSEDLLDPEIEPETVELRRKALAEAWQRAKETVSDASSAYDQRLQLVRTAPLRARALLEHLLEQNNSVAEDLEIMRRPEAPERTFARFDGTGRILLVHSAHEPVRAPARNHHRRWIESLVRIDVEAAEYVIAVERRLNPGPMRRLLQLTGK</sequence>